<name>A0A6J1QWP9_9HYME</name>
<proteinExistence type="predicted"/>
<dbReference type="GeneID" id="112464404"/>
<dbReference type="PANTHER" id="PTHR33050">
    <property type="entry name" value="REVERSE TRANSCRIPTASE DOMAIN-CONTAINING PROTEIN"/>
    <property type="match status" value="1"/>
</dbReference>
<accession>A0A6J1QWP9</accession>
<feature type="non-terminal residue" evidence="3">
    <location>
        <position position="496"/>
    </location>
</feature>
<dbReference type="Proteomes" id="UP000504618">
    <property type="component" value="Unplaced"/>
</dbReference>
<feature type="domain" description="Reverse transcriptase" evidence="1">
    <location>
        <begin position="1"/>
        <end position="121"/>
    </location>
</feature>
<dbReference type="InterPro" id="IPR000477">
    <property type="entry name" value="RT_dom"/>
</dbReference>
<dbReference type="Gene3D" id="3.10.10.10">
    <property type="entry name" value="HIV Type 1 Reverse Transcriptase, subunit A, domain 1"/>
    <property type="match status" value="1"/>
</dbReference>
<dbReference type="InterPro" id="IPR043502">
    <property type="entry name" value="DNA/RNA_pol_sf"/>
</dbReference>
<dbReference type="Gene3D" id="3.30.70.270">
    <property type="match status" value="1"/>
</dbReference>
<evidence type="ECO:0000313" key="2">
    <source>
        <dbReference type="Proteomes" id="UP000504618"/>
    </source>
</evidence>
<evidence type="ECO:0000313" key="3">
    <source>
        <dbReference type="RefSeq" id="XP_024887129.1"/>
    </source>
</evidence>
<dbReference type="GO" id="GO:0071897">
    <property type="term" value="P:DNA biosynthetic process"/>
    <property type="evidence" value="ECO:0007669"/>
    <property type="project" value="UniProtKB-ARBA"/>
</dbReference>
<dbReference type="Pfam" id="PF00078">
    <property type="entry name" value="RVT_1"/>
    <property type="match status" value="1"/>
</dbReference>
<dbReference type="InterPro" id="IPR043128">
    <property type="entry name" value="Rev_trsase/Diguanyl_cyclase"/>
</dbReference>
<sequence>MASIDLRDAYYLIPIAESDRKYLRFEFEGKLFQFSCLPFGLSTAPYVFTKIVKPIISDLRRKGLLSVVYLDDFLLFGKSHDECVSNVLQTRIALENLGFIINEEKSQLSPVQRCKYLGFVFDSNQMTIELPKEKKLRALETMSKFIVNRKYKIREFAQMVGSIVSCCPAVKFGYAHIKSLEREKFLALEENNGNYDASMTLSNNVKTDLLWWKRNIQKTCNSINALNFQLEIYSDASLTGWGAACGNETAHGSWDASERSKHINFLELKAAFFGLKCFAKHLRSTDILLRIDNTTAISYINRMGGVQNVRLNRITQEIWGWCEARDIILFASYISSKDNFIADAESRKIEPETEYELANEAFEKISTTLGKPQIDLFASRVNTKCKNYFSWFKDPNSLSVDAFTKLWTDFYFYAFPPFAIILRVLRKIRDDKAVGIVVVPEWPAQPWFPLFYSMLVSEPINLKPNINLLTSCNREPHPLWRHLTEILHLDHEEEAQ</sequence>
<reference evidence="3" key="1">
    <citation type="submission" date="2025-08" db="UniProtKB">
        <authorList>
            <consortium name="RefSeq"/>
        </authorList>
    </citation>
    <scope>IDENTIFICATION</scope>
    <source>
        <tissue evidence="3">Whole body</tissue>
    </source>
</reference>
<dbReference type="PROSITE" id="PS50878">
    <property type="entry name" value="RT_POL"/>
    <property type="match status" value="1"/>
</dbReference>
<dbReference type="OrthoDB" id="7701645at2759"/>
<dbReference type="PANTHER" id="PTHR33050:SF7">
    <property type="entry name" value="RIBONUCLEASE H"/>
    <property type="match status" value="1"/>
</dbReference>
<dbReference type="AlphaFoldDB" id="A0A6J1QWP9"/>
<dbReference type="SUPFAM" id="SSF56672">
    <property type="entry name" value="DNA/RNA polymerases"/>
    <property type="match status" value="1"/>
</dbReference>
<evidence type="ECO:0000259" key="1">
    <source>
        <dbReference type="PROSITE" id="PS50878"/>
    </source>
</evidence>
<gene>
    <name evidence="3" type="primary">LOC112464404</name>
</gene>
<keyword evidence="2" id="KW-1185">Reference proteome</keyword>
<dbReference type="CDD" id="cd03714">
    <property type="entry name" value="RT_DIRS1"/>
    <property type="match status" value="1"/>
</dbReference>
<dbReference type="CDD" id="cd09275">
    <property type="entry name" value="RNase_HI_RT_DIRS1"/>
    <property type="match status" value="1"/>
</dbReference>
<dbReference type="InterPro" id="IPR052055">
    <property type="entry name" value="Hepadnavirus_pol/RT"/>
</dbReference>
<protein>
    <submittedName>
        <fullName evidence="3">Uncharacterized protein LOC112464404</fullName>
    </submittedName>
</protein>
<dbReference type="RefSeq" id="XP_024887129.1">
    <property type="nucleotide sequence ID" value="XM_025031361.1"/>
</dbReference>
<organism evidence="2 3">
    <name type="scientific">Temnothorax curvispinosus</name>
    <dbReference type="NCBI Taxonomy" id="300111"/>
    <lineage>
        <taxon>Eukaryota</taxon>
        <taxon>Metazoa</taxon>
        <taxon>Ecdysozoa</taxon>
        <taxon>Arthropoda</taxon>
        <taxon>Hexapoda</taxon>
        <taxon>Insecta</taxon>
        <taxon>Pterygota</taxon>
        <taxon>Neoptera</taxon>
        <taxon>Endopterygota</taxon>
        <taxon>Hymenoptera</taxon>
        <taxon>Apocrita</taxon>
        <taxon>Aculeata</taxon>
        <taxon>Formicoidea</taxon>
        <taxon>Formicidae</taxon>
        <taxon>Myrmicinae</taxon>
        <taxon>Temnothorax</taxon>
    </lineage>
</organism>